<name>A0A7X0EDU3_9PROT</name>
<evidence type="ECO:0000313" key="4">
    <source>
        <dbReference type="Proteomes" id="UP000539175"/>
    </source>
</evidence>
<evidence type="ECO:0000259" key="2">
    <source>
        <dbReference type="Pfam" id="PF17482"/>
    </source>
</evidence>
<evidence type="ECO:0000256" key="1">
    <source>
        <dbReference type="ARBA" id="ARBA00008005"/>
    </source>
</evidence>
<dbReference type="Pfam" id="PF17482">
    <property type="entry name" value="Phage_sheath_1C"/>
    <property type="match status" value="1"/>
</dbReference>
<gene>
    <name evidence="3" type="ORF">FHS74_001314</name>
</gene>
<comment type="similarity">
    <text evidence="1">Belongs to the myoviridae tail sheath protein family.</text>
</comment>
<proteinExistence type="inferred from homology"/>
<comment type="caution">
    <text evidence="3">The sequence shown here is derived from an EMBL/GenBank/DDBJ whole genome shotgun (WGS) entry which is preliminary data.</text>
</comment>
<dbReference type="Proteomes" id="UP000539175">
    <property type="component" value="Unassembled WGS sequence"/>
</dbReference>
<dbReference type="RefSeq" id="WP_184798665.1">
    <property type="nucleotide sequence ID" value="NZ_JACIIZ010000003.1"/>
</dbReference>
<dbReference type="InterPro" id="IPR020287">
    <property type="entry name" value="Tail_sheath_C"/>
</dbReference>
<dbReference type="Gene3D" id="3.40.50.11780">
    <property type="match status" value="1"/>
</dbReference>
<dbReference type="InterPro" id="IPR052042">
    <property type="entry name" value="Tail_sheath_structural"/>
</dbReference>
<dbReference type="AlphaFoldDB" id="A0A7X0EDU3"/>
<reference evidence="3 4" key="1">
    <citation type="submission" date="2020-08" db="EMBL/GenBank/DDBJ databases">
        <title>Genomic Encyclopedia of Type Strains, Phase IV (KMG-IV): sequencing the most valuable type-strain genomes for metagenomic binning, comparative biology and taxonomic classification.</title>
        <authorList>
            <person name="Goeker M."/>
        </authorList>
    </citation>
    <scope>NUCLEOTIDE SEQUENCE [LARGE SCALE GENOMIC DNA]</scope>
    <source>
        <strain evidence="3 4">DSM 22198</strain>
    </source>
</reference>
<dbReference type="PANTHER" id="PTHR35861">
    <property type="match status" value="1"/>
</dbReference>
<keyword evidence="4" id="KW-1185">Reference proteome</keyword>
<sequence>MATGYLNRKTPGIYITELAAFGNSIVGVDTAVPCFIGYTETAKDTSGKPTYMQAVEINSLADYYNAFGYGFHTLYYVAEAPGTGTSGSTPTKSTYDFQASYTEDLGASSNLSVVLNNYVVTQGATADSSGVTFQESALPQFNLFNAIRLFYANGGGKCYIISVNNYWGTQEVVPGSTEQPVTVNYDDLNSGLDVAYNVSGPTMLVIPDACLLTATETTTTSTGTITTGAGSPYAKIVSRMISDSATLQDRVAILDLPGALEPSTWTTAGLTQAQVTFEQAISDVASADADSFGTAYAPALEVSVLTSSDVDFTNLYGGTSNASGGYDGIILMNNLLTTQANSQYAVGSPSLTQVLTQVDTAFPSDGVPLTLSADQISSTNKYLMNALPLFSNVMNILLGKLNVAPPSGIMAGIWTLNDQTRGVWNAPANYGVASVVAPKVVLTDAQQADYNVPLSGNSISILRYFPSRGTVVWGARTLDGNSQDYRYIQVRRTLIYVEQSIKQAIQPFVFAPNVGQTWVTVTSMISNFLTSLWQQGGLMGDKASDAFTVQCGLGSTMTSQDVLNGYMIVAVKLQMVHPAEYIELTFTQMMQGS</sequence>
<feature type="domain" description="Tail sheath protein C-terminal" evidence="2">
    <location>
        <begin position="482"/>
        <end position="587"/>
    </location>
</feature>
<protein>
    <recommendedName>
        <fullName evidence="2">Tail sheath protein C-terminal domain-containing protein</fullName>
    </recommendedName>
</protein>
<evidence type="ECO:0000313" key="3">
    <source>
        <dbReference type="EMBL" id="MBB6250769.1"/>
    </source>
</evidence>
<accession>A0A7X0EDU3</accession>
<dbReference type="PANTHER" id="PTHR35861:SF1">
    <property type="entry name" value="PHAGE TAIL SHEATH PROTEIN"/>
    <property type="match status" value="1"/>
</dbReference>
<organism evidence="3 4">
    <name type="scientific">Nitrospirillum iridis</name>
    <dbReference type="NCBI Taxonomy" id="765888"/>
    <lineage>
        <taxon>Bacteria</taxon>
        <taxon>Pseudomonadati</taxon>
        <taxon>Pseudomonadota</taxon>
        <taxon>Alphaproteobacteria</taxon>
        <taxon>Rhodospirillales</taxon>
        <taxon>Azospirillaceae</taxon>
        <taxon>Nitrospirillum</taxon>
    </lineage>
</organism>
<dbReference type="EMBL" id="JACIIZ010000003">
    <property type="protein sequence ID" value="MBB6250769.1"/>
    <property type="molecule type" value="Genomic_DNA"/>
</dbReference>